<dbReference type="Proteomes" id="UP000825483">
    <property type="component" value="Unassembled WGS sequence"/>
</dbReference>
<dbReference type="SUPFAM" id="SSF55120">
    <property type="entry name" value="Pseudouridine synthase"/>
    <property type="match status" value="1"/>
</dbReference>
<accession>A0A9R1CCK5</accession>
<comment type="caution">
    <text evidence="3">The sequence shown here is derived from an EMBL/GenBank/DDBJ whole genome shotgun (WGS) entry which is preliminary data.</text>
</comment>
<proteinExistence type="predicted"/>
<dbReference type="GO" id="GO:0003723">
    <property type="term" value="F:RNA binding"/>
    <property type="evidence" value="ECO:0007669"/>
    <property type="project" value="InterPro"/>
</dbReference>
<gene>
    <name evidence="3" type="ORF">PRLR5076_29940</name>
</gene>
<dbReference type="InterPro" id="IPR006224">
    <property type="entry name" value="PsdUridine_synth_RluA-like_CS"/>
</dbReference>
<sequence length="536" mass="60447">MACSLFHKLDGSLPDDRTLNYPFHYVPDALTMAAVGELQSHLPASPAEGKMWGVLVVDNHGQLGFLNAFSGQIDDNTLRSIGEEWRGCPPVYDYLQPDGYFKTHEAVISDINKRISELSDSAEYHCKVAEYEYLRREADDEISHRREVMNEAKVRRDARRREGGLSADEAKAMERESQFLKAEVHRAKVLYRDRLAAMTKDVENYSREIAALKRRRSLLSDHLQAWLFGKFILLNGRGERKAMPDIFRDYGTVCPSGAGECCEPKLLQYAYLHGMRPLRMASFWWGPAPGGELRRNGHFYPACGGRCKPILSWMLQGVDVAGNPLTTRTVHKLRIIYDDSYLTVVDKPAGLLSVPGKDDVESVVSILAERWDGTEPLVVHRLDMATSGLLVVAKDKTTQRLLRREFEERRIDKEYEAIVDGDVAGEKGTVDLPIGPDLLDRPRQKVDFANGKEAHTEYEVIATDGRSTRLRLKPLTGRTHQLRVHCASPDGLNAPIRGDSLYGHYDGGRLCLQARRLSFVHPANGRKMTFTLPPDF</sequence>
<evidence type="ECO:0000256" key="1">
    <source>
        <dbReference type="SAM" id="Coils"/>
    </source>
</evidence>
<dbReference type="InterPro" id="IPR050188">
    <property type="entry name" value="RluA_PseudoU_synthase"/>
</dbReference>
<reference evidence="3" key="1">
    <citation type="journal article" date="2022" name="Int. J. Syst. Evol. Microbiol.">
        <title>Prevotella lacticifex sp. nov., isolated from the rumen of cows.</title>
        <authorList>
            <person name="Shinkai T."/>
            <person name="Ikeyama N."/>
            <person name="Kumagai M."/>
            <person name="Ohmori H."/>
            <person name="Sakamoto M."/>
            <person name="Ohkuma M."/>
            <person name="Mitsumori M."/>
        </authorList>
    </citation>
    <scope>NUCLEOTIDE SEQUENCE</scope>
    <source>
        <strain evidence="3">R5076</strain>
    </source>
</reference>
<dbReference type="PANTHER" id="PTHR21600">
    <property type="entry name" value="MITOCHONDRIAL RNA PSEUDOURIDINE SYNTHASE"/>
    <property type="match status" value="1"/>
</dbReference>
<dbReference type="GO" id="GO:0009982">
    <property type="term" value="F:pseudouridine synthase activity"/>
    <property type="evidence" value="ECO:0007669"/>
    <property type="project" value="InterPro"/>
</dbReference>
<dbReference type="AlphaFoldDB" id="A0A9R1CCK5"/>
<dbReference type="PROSITE" id="PS01129">
    <property type="entry name" value="PSI_RLU"/>
    <property type="match status" value="1"/>
</dbReference>
<keyword evidence="4" id="KW-1185">Reference proteome</keyword>
<dbReference type="GO" id="GO:0000455">
    <property type="term" value="P:enzyme-directed rRNA pseudouridine synthesis"/>
    <property type="evidence" value="ECO:0007669"/>
    <property type="project" value="TreeGrafter"/>
</dbReference>
<evidence type="ECO:0000313" key="4">
    <source>
        <dbReference type="Proteomes" id="UP000825483"/>
    </source>
</evidence>
<dbReference type="EMBL" id="BPUB01000002">
    <property type="protein sequence ID" value="GJG60143.1"/>
    <property type="molecule type" value="Genomic_DNA"/>
</dbReference>
<evidence type="ECO:0000313" key="3">
    <source>
        <dbReference type="EMBL" id="GJG60143.1"/>
    </source>
</evidence>
<feature type="coiled-coil region" evidence="1">
    <location>
        <begin position="170"/>
        <end position="222"/>
    </location>
</feature>
<keyword evidence="1" id="KW-0175">Coiled coil</keyword>
<dbReference type="CDD" id="cd02869">
    <property type="entry name" value="PseudoU_synth_RluA_like"/>
    <property type="match status" value="1"/>
</dbReference>
<dbReference type="InterPro" id="IPR020103">
    <property type="entry name" value="PsdUridine_synth_cat_dom_sf"/>
</dbReference>
<dbReference type="Gene3D" id="3.30.2350.10">
    <property type="entry name" value="Pseudouridine synthase"/>
    <property type="match status" value="1"/>
</dbReference>
<dbReference type="InterPro" id="IPR006145">
    <property type="entry name" value="PsdUridine_synth_RsuA/RluA"/>
</dbReference>
<name>A0A9R1CCK5_9BACT</name>
<protein>
    <submittedName>
        <fullName evidence="3">RNA pseudouridine synthase</fullName>
    </submittedName>
</protein>
<dbReference type="PANTHER" id="PTHR21600:SF89">
    <property type="entry name" value="RIBOSOMAL LARGE SUBUNIT PSEUDOURIDINE SYNTHASE A"/>
    <property type="match status" value="1"/>
</dbReference>
<dbReference type="GO" id="GO:0140098">
    <property type="term" value="F:catalytic activity, acting on RNA"/>
    <property type="evidence" value="ECO:0007669"/>
    <property type="project" value="UniProtKB-ARBA"/>
</dbReference>
<feature type="domain" description="Pseudouridine synthase RsuA/RluA-like" evidence="2">
    <location>
        <begin position="342"/>
        <end position="488"/>
    </location>
</feature>
<organism evidence="3 4">
    <name type="scientific">Prevotella lacticifex</name>
    <dbReference type="NCBI Taxonomy" id="2854755"/>
    <lineage>
        <taxon>Bacteria</taxon>
        <taxon>Pseudomonadati</taxon>
        <taxon>Bacteroidota</taxon>
        <taxon>Bacteroidia</taxon>
        <taxon>Bacteroidales</taxon>
        <taxon>Prevotellaceae</taxon>
        <taxon>Prevotella</taxon>
    </lineage>
</organism>
<dbReference type="Pfam" id="PF00849">
    <property type="entry name" value="PseudoU_synth_2"/>
    <property type="match status" value="1"/>
</dbReference>
<evidence type="ECO:0000259" key="2">
    <source>
        <dbReference type="Pfam" id="PF00849"/>
    </source>
</evidence>